<feature type="region of interest" description="Disordered" evidence="1">
    <location>
        <begin position="36"/>
        <end position="72"/>
    </location>
</feature>
<proteinExistence type="predicted"/>
<protein>
    <submittedName>
        <fullName evidence="2">Uncharacterized protein</fullName>
    </submittedName>
</protein>
<evidence type="ECO:0000256" key="1">
    <source>
        <dbReference type="SAM" id="MobiDB-lite"/>
    </source>
</evidence>
<evidence type="ECO:0000313" key="3">
    <source>
        <dbReference type="Proteomes" id="UP000327013"/>
    </source>
</evidence>
<accession>A0A660KN41</accession>
<gene>
    <name evidence="2" type="ORF">FH972_009741</name>
</gene>
<keyword evidence="3" id="KW-1185">Reference proteome</keyword>
<evidence type="ECO:0000313" key="2">
    <source>
        <dbReference type="EMBL" id="KAE8037120.1"/>
    </source>
</evidence>
<name>A0A660KN41_9ROSI</name>
<organism evidence="2 3">
    <name type="scientific">Carpinus fangiana</name>
    <dbReference type="NCBI Taxonomy" id="176857"/>
    <lineage>
        <taxon>Eukaryota</taxon>
        <taxon>Viridiplantae</taxon>
        <taxon>Streptophyta</taxon>
        <taxon>Embryophyta</taxon>
        <taxon>Tracheophyta</taxon>
        <taxon>Spermatophyta</taxon>
        <taxon>Magnoliopsida</taxon>
        <taxon>eudicotyledons</taxon>
        <taxon>Gunneridae</taxon>
        <taxon>Pentapetalae</taxon>
        <taxon>rosids</taxon>
        <taxon>fabids</taxon>
        <taxon>Fagales</taxon>
        <taxon>Betulaceae</taxon>
        <taxon>Carpinus</taxon>
    </lineage>
</organism>
<dbReference type="EMBL" id="CM017324">
    <property type="protein sequence ID" value="KAE8037120.1"/>
    <property type="molecule type" value="Genomic_DNA"/>
</dbReference>
<dbReference type="Proteomes" id="UP000327013">
    <property type="component" value="Chromosome 4"/>
</dbReference>
<sequence length="72" mass="7939">MWRQDTEMDFGRSKLFGVGGKYDEIPAKIRYGAVYDGSSEDMETKKRGGSQGTIHPPLRDSETSDGVASKIP</sequence>
<reference evidence="2 3" key="1">
    <citation type="submission" date="2019-06" db="EMBL/GenBank/DDBJ databases">
        <title>A chromosomal-level reference genome of Carpinus fangiana (Coryloideae, Betulaceae).</title>
        <authorList>
            <person name="Yang X."/>
            <person name="Wang Z."/>
            <person name="Zhang L."/>
            <person name="Hao G."/>
            <person name="Liu J."/>
            <person name="Yang Y."/>
        </authorList>
    </citation>
    <scope>NUCLEOTIDE SEQUENCE [LARGE SCALE GENOMIC DNA]</scope>
    <source>
        <strain evidence="2">Cfa_2016G</strain>
        <tissue evidence="2">Leaf</tissue>
    </source>
</reference>
<dbReference type="AlphaFoldDB" id="A0A660KN41"/>